<accession>A0AAV0TIE8</accession>
<organism evidence="1 2">
    <name type="scientific">Peronospora destructor</name>
    <dbReference type="NCBI Taxonomy" id="86335"/>
    <lineage>
        <taxon>Eukaryota</taxon>
        <taxon>Sar</taxon>
        <taxon>Stramenopiles</taxon>
        <taxon>Oomycota</taxon>
        <taxon>Peronosporomycetes</taxon>
        <taxon>Peronosporales</taxon>
        <taxon>Peronosporaceae</taxon>
        <taxon>Peronospora</taxon>
    </lineage>
</organism>
<comment type="caution">
    <text evidence="1">The sequence shown here is derived from an EMBL/GenBank/DDBJ whole genome shotgun (WGS) entry which is preliminary data.</text>
</comment>
<proteinExistence type="predicted"/>
<protein>
    <submittedName>
        <fullName evidence="1">Uncharacterized protein</fullName>
    </submittedName>
</protein>
<evidence type="ECO:0000313" key="1">
    <source>
        <dbReference type="EMBL" id="CAI5720681.1"/>
    </source>
</evidence>
<dbReference type="EMBL" id="CANTFM010000389">
    <property type="protein sequence ID" value="CAI5720681.1"/>
    <property type="molecule type" value="Genomic_DNA"/>
</dbReference>
<keyword evidence="2" id="KW-1185">Reference proteome</keyword>
<reference evidence="1" key="1">
    <citation type="submission" date="2022-12" db="EMBL/GenBank/DDBJ databases">
        <authorList>
            <person name="Webb A."/>
        </authorList>
    </citation>
    <scope>NUCLEOTIDE SEQUENCE</scope>
    <source>
        <strain evidence="1">Pd1</strain>
    </source>
</reference>
<sequence length="148" mass="16069">MSTSDSIGLVYHIATPSNNRELATARAEVRWATAPTVRFIYGASTVVLASEDADDNGNSDTVPTFDVCSRAVITAAERMVTLVQEPQSMAVVVAYDECLDIITAALNQMEESGPQGAVNEHVLEAYQAMRSIHELIRPSPSVRRALQF</sequence>
<name>A0AAV0TIE8_9STRA</name>
<gene>
    <name evidence="1" type="ORF">PDE001_LOCUS2287</name>
</gene>
<dbReference type="Proteomes" id="UP001162029">
    <property type="component" value="Unassembled WGS sequence"/>
</dbReference>
<dbReference type="AlphaFoldDB" id="A0AAV0TIE8"/>
<evidence type="ECO:0000313" key="2">
    <source>
        <dbReference type="Proteomes" id="UP001162029"/>
    </source>
</evidence>